<keyword evidence="3" id="KW-1185">Reference proteome</keyword>
<dbReference type="InterPro" id="IPR000866">
    <property type="entry name" value="AhpC/TSA"/>
</dbReference>
<dbReference type="Gene3D" id="3.40.30.10">
    <property type="entry name" value="Glutaredoxin"/>
    <property type="match status" value="1"/>
</dbReference>
<organism evidence="2 3">
    <name type="scientific">Geodia barretti</name>
    <name type="common">Barrett's horny sponge</name>
    <dbReference type="NCBI Taxonomy" id="519541"/>
    <lineage>
        <taxon>Eukaryota</taxon>
        <taxon>Metazoa</taxon>
        <taxon>Porifera</taxon>
        <taxon>Demospongiae</taxon>
        <taxon>Heteroscleromorpha</taxon>
        <taxon>Tetractinellida</taxon>
        <taxon>Astrophorina</taxon>
        <taxon>Geodiidae</taxon>
        <taxon>Geodia</taxon>
    </lineage>
</organism>
<proteinExistence type="predicted"/>
<sequence length="87" mass="9596">MGISCDHVAAHRAWSTAMGGLPYPELSDWHPKGEVTTAYGLWNEERGAGTRAVIIVDKDGVVRFRETYAPGTLPNPEMVLEELNKLD</sequence>
<dbReference type="GO" id="GO:0016209">
    <property type="term" value="F:antioxidant activity"/>
    <property type="evidence" value="ECO:0007669"/>
    <property type="project" value="InterPro"/>
</dbReference>
<dbReference type="AlphaFoldDB" id="A0AA35S6B0"/>
<comment type="caution">
    <text evidence="2">The sequence shown here is derived from an EMBL/GenBank/DDBJ whole genome shotgun (WGS) entry which is preliminary data.</text>
</comment>
<dbReference type="Pfam" id="PF00578">
    <property type="entry name" value="AhpC-TSA"/>
    <property type="match status" value="1"/>
</dbReference>
<evidence type="ECO:0000313" key="2">
    <source>
        <dbReference type="EMBL" id="CAI8023749.1"/>
    </source>
</evidence>
<evidence type="ECO:0000313" key="3">
    <source>
        <dbReference type="Proteomes" id="UP001174909"/>
    </source>
</evidence>
<evidence type="ECO:0000259" key="1">
    <source>
        <dbReference type="Pfam" id="PF00578"/>
    </source>
</evidence>
<gene>
    <name evidence="2" type="ORF">GBAR_LOCUS13854</name>
</gene>
<dbReference type="InterPro" id="IPR036249">
    <property type="entry name" value="Thioredoxin-like_sf"/>
</dbReference>
<protein>
    <submittedName>
        <fullName evidence="2">Alkyl hydroperoxide reductase E</fullName>
    </submittedName>
</protein>
<feature type="domain" description="Alkyl hydroperoxide reductase subunit C/ Thiol specific antioxidant" evidence="1">
    <location>
        <begin position="2"/>
        <end position="64"/>
    </location>
</feature>
<name>A0AA35S6B0_GEOBA</name>
<dbReference type="EMBL" id="CASHTH010002030">
    <property type="protein sequence ID" value="CAI8023749.1"/>
    <property type="molecule type" value="Genomic_DNA"/>
</dbReference>
<accession>A0AA35S6B0</accession>
<dbReference type="Proteomes" id="UP001174909">
    <property type="component" value="Unassembled WGS sequence"/>
</dbReference>
<reference evidence="2" key="1">
    <citation type="submission" date="2023-03" db="EMBL/GenBank/DDBJ databases">
        <authorList>
            <person name="Steffen K."/>
            <person name="Cardenas P."/>
        </authorList>
    </citation>
    <scope>NUCLEOTIDE SEQUENCE</scope>
</reference>
<dbReference type="SUPFAM" id="SSF52833">
    <property type="entry name" value="Thioredoxin-like"/>
    <property type="match status" value="1"/>
</dbReference>
<dbReference type="GO" id="GO:0016491">
    <property type="term" value="F:oxidoreductase activity"/>
    <property type="evidence" value="ECO:0007669"/>
    <property type="project" value="InterPro"/>
</dbReference>